<evidence type="ECO:0000256" key="1">
    <source>
        <dbReference type="SAM" id="MobiDB-lite"/>
    </source>
</evidence>
<feature type="compositionally biased region" description="Basic and acidic residues" evidence="1">
    <location>
        <begin position="200"/>
        <end position="214"/>
    </location>
</feature>
<dbReference type="PANTHER" id="PTHR40132">
    <property type="entry name" value="PRE-MRNA-SPLICING FACTOR 38B"/>
    <property type="match status" value="1"/>
</dbReference>
<feature type="compositionally biased region" description="Pro residues" evidence="1">
    <location>
        <begin position="423"/>
        <end position="433"/>
    </location>
</feature>
<feature type="compositionally biased region" description="Basic and acidic residues" evidence="1">
    <location>
        <begin position="357"/>
        <end position="375"/>
    </location>
</feature>
<organism evidence="2 3">
    <name type="scientific">Modicella reniformis</name>
    <dbReference type="NCBI Taxonomy" id="1440133"/>
    <lineage>
        <taxon>Eukaryota</taxon>
        <taxon>Fungi</taxon>
        <taxon>Fungi incertae sedis</taxon>
        <taxon>Mucoromycota</taxon>
        <taxon>Mortierellomycotina</taxon>
        <taxon>Mortierellomycetes</taxon>
        <taxon>Mortierellales</taxon>
        <taxon>Mortierellaceae</taxon>
        <taxon>Modicella</taxon>
    </lineage>
</organism>
<feature type="compositionally biased region" description="Basic and acidic residues" evidence="1">
    <location>
        <begin position="164"/>
        <end position="173"/>
    </location>
</feature>
<feature type="region of interest" description="Disordered" evidence="1">
    <location>
        <begin position="164"/>
        <end position="439"/>
    </location>
</feature>
<gene>
    <name evidence="2" type="ORF">BGZ65_004836</name>
</gene>
<feature type="compositionally biased region" description="Basic residues" evidence="1">
    <location>
        <begin position="339"/>
        <end position="356"/>
    </location>
</feature>
<dbReference type="OrthoDB" id="2431475at2759"/>
<evidence type="ECO:0000313" key="2">
    <source>
        <dbReference type="EMBL" id="KAF9963265.1"/>
    </source>
</evidence>
<evidence type="ECO:0000313" key="3">
    <source>
        <dbReference type="Proteomes" id="UP000749646"/>
    </source>
</evidence>
<feature type="compositionally biased region" description="Basic and acidic residues" evidence="1">
    <location>
        <begin position="393"/>
        <end position="402"/>
    </location>
</feature>
<accession>A0A9P6J5M4</accession>
<keyword evidence="3" id="KW-1185">Reference proteome</keyword>
<dbReference type="EMBL" id="JAAAHW010006308">
    <property type="protein sequence ID" value="KAF9963265.1"/>
    <property type="molecule type" value="Genomic_DNA"/>
</dbReference>
<comment type="caution">
    <text evidence="2">The sequence shown here is derived from an EMBL/GenBank/DDBJ whole genome shotgun (WGS) entry which is preliminary data.</text>
</comment>
<reference evidence="2" key="1">
    <citation type="journal article" date="2020" name="Fungal Divers.">
        <title>Resolving the Mortierellaceae phylogeny through synthesis of multi-gene phylogenetics and phylogenomics.</title>
        <authorList>
            <person name="Vandepol N."/>
            <person name="Liber J."/>
            <person name="Desiro A."/>
            <person name="Na H."/>
            <person name="Kennedy M."/>
            <person name="Barry K."/>
            <person name="Grigoriev I.V."/>
            <person name="Miller A.N."/>
            <person name="O'Donnell K."/>
            <person name="Stajich J.E."/>
            <person name="Bonito G."/>
        </authorList>
    </citation>
    <scope>NUCLEOTIDE SEQUENCE</scope>
    <source>
        <strain evidence="2">MES-2147</strain>
    </source>
</reference>
<sequence>MSHSKKKQDQPSSSLSSIVSNLVRAAIGGKHHDVPDGDLDKYVAEMIMKSANVAQQKSQAIGHAAYYFPDGSSDASSAVDKARLASGVVIDRTDSNGLKTNKRFLSSIIKNTDEHNQALIRAEEKKAAEMAKELIADLDRRAVKRERSLYGKVSKRDESFVGRMRMDEIESRSSSRSGSASPAKKRARSRSNSPPSVAKGEVKIRGRGVKKYDTHLASSSSVGSRLGSKMDKYFEEGYDPLLDTHSGDEAVTQTKQKKSRKDRSRRKHKKHKSEKSSKSSRHGSDSGDDEEREASKRRRMERHDSGSKRRRKHSGDVSDDERSTSRSSRNKSEHEQKSRRTPGRSPSPKRSRRHKDSRSSRGISREEKGSRDKHSSTRRRGRDSSSNDVESDIETRSRREGSRSVSRSRSRSRSHSRTRTRTSPPPTPLPPKPAPREWDLHKINKNIVRSHLLNINRTETS</sequence>
<feature type="compositionally biased region" description="Basic residues" evidence="1">
    <location>
        <begin position="255"/>
        <end position="273"/>
    </location>
</feature>
<proteinExistence type="predicted"/>
<feature type="compositionally biased region" description="Basic residues" evidence="1">
    <location>
        <begin position="406"/>
        <end position="420"/>
    </location>
</feature>
<feature type="compositionally biased region" description="Basic and acidic residues" evidence="1">
    <location>
        <begin position="274"/>
        <end position="285"/>
    </location>
</feature>
<dbReference type="PANTHER" id="PTHR40132:SF1">
    <property type="entry name" value="PRE-MRNA-SPLICING FACTOR 38B"/>
    <property type="match status" value="1"/>
</dbReference>
<protein>
    <submittedName>
        <fullName evidence="2">Uncharacterized protein</fullName>
    </submittedName>
</protein>
<feature type="compositionally biased region" description="Basic and acidic residues" evidence="1">
    <location>
        <begin position="314"/>
        <end position="338"/>
    </location>
</feature>
<feature type="compositionally biased region" description="Low complexity" evidence="1">
    <location>
        <begin position="218"/>
        <end position="227"/>
    </location>
</feature>
<dbReference type="Proteomes" id="UP000749646">
    <property type="component" value="Unassembled WGS sequence"/>
</dbReference>
<dbReference type="AlphaFoldDB" id="A0A9P6J5M4"/>
<name>A0A9P6J5M4_9FUNG</name>